<name>A0A0M3T2U7_9HYPH</name>
<dbReference type="GO" id="GO:0006457">
    <property type="term" value="P:protein folding"/>
    <property type="evidence" value="ECO:0007669"/>
    <property type="project" value="UniProtKB-UniRule"/>
</dbReference>
<dbReference type="PRINTS" id="PR01594">
    <property type="entry name" value="SECBCHAPRONE"/>
</dbReference>
<dbReference type="AlphaFoldDB" id="A0A0M3T2U7"/>
<evidence type="ECO:0000256" key="6">
    <source>
        <dbReference type="HAMAP-Rule" id="MF_00821"/>
    </source>
</evidence>
<keyword evidence="8" id="KW-1185">Reference proteome</keyword>
<proteinExistence type="inferred from homology"/>
<keyword evidence="6" id="KW-0963">Cytoplasm</keyword>
<comment type="subunit">
    <text evidence="6">Homotetramer, a dimer of dimers. One homotetramer interacts with 1 SecA dimer.</text>
</comment>
<sequence>MAEGEVNNNNGEGPVFAVITQYLKDLSFENPNAPRSLRPREKAPQIEISINIDANPIGDDNYDVLLSLSVKACDNVDDVLFHVELVYGGVFHIKNIPQEHIMPLIFVECPRLLFPFARQIISDATQSGGFPPLWIDPIDFVALFQKRVAEEKKITQLLNLNTSLA</sequence>
<dbReference type="EMBL" id="CP010401">
    <property type="protein sequence ID" value="ALE03355.1"/>
    <property type="molecule type" value="Genomic_DNA"/>
</dbReference>
<evidence type="ECO:0000256" key="2">
    <source>
        <dbReference type="ARBA" id="ARBA00022448"/>
    </source>
</evidence>
<dbReference type="GO" id="GO:0051082">
    <property type="term" value="F:unfolded protein binding"/>
    <property type="evidence" value="ECO:0007669"/>
    <property type="project" value="InterPro"/>
</dbReference>
<dbReference type="Proteomes" id="UP000057213">
    <property type="component" value="Chromosome"/>
</dbReference>
<comment type="function">
    <text evidence="6">One of the proteins required for the normal export of preproteins out of the cell cytoplasm. It is a molecular chaperone that binds to a subset of precursor proteins, maintaining them in a translocation-competent state. It also specifically binds to its receptor SecA.</text>
</comment>
<keyword evidence="4 6" id="KW-0811">Translocation</keyword>
<keyword evidence="2 6" id="KW-0813">Transport</keyword>
<dbReference type="Gene3D" id="3.10.420.10">
    <property type="entry name" value="SecB-like"/>
    <property type="match status" value="1"/>
</dbReference>
<accession>A0A0M3T2U7</accession>
<dbReference type="NCBIfam" id="NF004392">
    <property type="entry name" value="PRK05751.1-3"/>
    <property type="match status" value="1"/>
</dbReference>
<evidence type="ECO:0000256" key="1">
    <source>
        <dbReference type="ARBA" id="ARBA00009990"/>
    </source>
</evidence>
<dbReference type="InterPro" id="IPR035958">
    <property type="entry name" value="SecB-like_sf"/>
</dbReference>
<evidence type="ECO:0000313" key="8">
    <source>
        <dbReference type="Proteomes" id="UP000057213"/>
    </source>
</evidence>
<dbReference type="GO" id="GO:0015031">
    <property type="term" value="P:protein transport"/>
    <property type="evidence" value="ECO:0007669"/>
    <property type="project" value="UniProtKB-UniRule"/>
</dbReference>
<evidence type="ECO:0000313" key="7">
    <source>
        <dbReference type="EMBL" id="ALE03355.1"/>
    </source>
</evidence>
<dbReference type="STRING" id="1318743.PU02_0541"/>
<dbReference type="InterPro" id="IPR003708">
    <property type="entry name" value="SecB"/>
</dbReference>
<keyword evidence="5 6" id="KW-0143">Chaperone</keyword>
<dbReference type="PANTHER" id="PTHR36918:SF1">
    <property type="entry name" value="PROTEIN-EXPORT PROTEIN SECB"/>
    <property type="match status" value="1"/>
</dbReference>
<dbReference type="SUPFAM" id="SSF54611">
    <property type="entry name" value="SecB-like"/>
    <property type="match status" value="1"/>
</dbReference>
<protein>
    <recommendedName>
        <fullName evidence="6">Protein-export protein SecB</fullName>
    </recommendedName>
</protein>
<dbReference type="GO" id="GO:0051262">
    <property type="term" value="P:protein tetramerization"/>
    <property type="evidence" value="ECO:0007669"/>
    <property type="project" value="InterPro"/>
</dbReference>
<comment type="subcellular location">
    <subcellularLocation>
        <location evidence="6">Cytoplasm</location>
    </subcellularLocation>
</comment>
<dbReference type="PANTHER" id="PTHR36918">
    <property type="match status" value="1"/>
</dbReference>
<comment type="similarity">
    <text evidence="1 6">Belongs to the SecB family.</text>
</comment>
<gene>
    <name evidence="6" type="primary">secB</name>
    <name evidence="7" type="ORF">PU02_0541</name>
</gene>
<dbReference type="Pfam" id="PF02556">
    <property type="entry name" value="SecB"/>
    <property type="match status" value="1"/>
</dbReference>
<dbReference type="GO" id="GO:0005737">
    <property type="term" value="C:cytoplasm"/>
    <property type="evidence" value="ECO:0007669"/>
    <property type="project" value="UniProtKB-SubCell"/>
</dbReference>
<dbReference type="OrthoDB" id="9795145at2"/>
<keyword evidence="3 6" id="KW-0653">Protein transport</keyword>
<dbReference type="KEGG" id="banc:PU02_0541"/>
<evidence type="ECO:0000256" key="3">
    <source>
        <dbReference type="ARBA" id="ARBA00022927"/>
    </source>
</evidence>
<organism evidence="7 8">
    <name type="scientific">Bartonella ancashensis</name>
    <dbReference type="NCBI Taxonomy" id="1318743"/>
    <lineage>
        <taxon>Bacteria</taxon>
        <taxon>Pseudomonadati</taxon>
        <taxon>Pseudomonadota</taxon>
        <taxon>Alphaproteobacteria</taxon>
        <taxon>Hyphomicrobiales</taxon>
        <taxon>Bartonellaceae</taxon>
        <taxon>Bartonella</taxon>
    </lineage>
</organism>
<dbReference type="HAMAP" id="MF_00821">
    <property type="entry name" value="SecB"/>
    <property type="match status" value="1"/>
</dbReference>
<dbReference type="RefSeq" id="WP_053943943.1">
    <property type="nucleotide sequence ID" value="NZ_CP010401.1"/>
</dbReference>
<dbReference type="NCBIfam" id="TIGR00809">
    <property type="entry name" value="secB"/>
    <property type="match status" value="1"/>
</dbReference>
<dbReference type="PATRIC" id="fig|1318743.3.peg.555"/>
<evidence type="ECO:0000256" key="5">
    <source>
        <dbReference type="ARBA" id="ARBA00023186"/>
    </source>
</evidence>
<evidence type="ECO:0000256" key="4">
    <source>
        <dbReference type="ARBA" id="ARBA00023010"/>
    </source>
</evidence>
<reference evidence="7 8" key="1">
    <citation type="journal article" date="2015" name="Genome Announc.">
        <title>Complete Genome Sequence of Bartonella ancashensis Strain 20.00, Isolated from the Blood of a Patient with Verruga Peruana.</title>
        <authorList>
            <person name="Hang J."/>
            <person name="Mullins K.E."/>
            <person name="Clifford R.J."/>
            <person name="Onmus-Leone F."/>
            <person name="Yang Y."/>
            <person name="Jiang J."/>
            <person name="Leguia M."/>
            <person name="Kasper M.R."/>
            <person name="Maguina C."/>
            <person name="Lesho E.P."/>
            <person name="Jarman R.G."/>
            <person name="Richards A.L."/>
            <person name="Blazes D."/>
        </authorList>
    </citation>
    <scope>NUCLEOTIDE SEQUENCE [LARGE SCALE GENOMIC DNA]</scope>
    <source>
        <strain evidence="7 8">20.00</strain>
    </source>
</reference>